<reference evidence="10 11" key="1">
    <citation type="submission" date="2018-08" db="EMBL/GenBank/DDBJ databases">
        <title>A genome reference for cultivated species of the human gut microbiota.</title>
        <authorList>
            <person name="Zou Y."/>
            <person name="Xue W."/>
            <person name="Luo G."/>
        </authorList>
    </citation>
    <scope>NUCLEOTIDE SEQUENCE [LARGE SCALE GENOMIC DNA]</scope>
    <source>
        <strain evidence="10 11">AF19-21</strain>
    </source>
</reference>
<evidence type="ECO:0000256" key="2">
    <source>
        <dbReference type="ARBA" id="ARBA00012438"/>
    </source>
</evidence>
<dbReference type="SUPFAM" id="SSF52540">
    <property type="entry name" value="P-loop containing nucleoside triphosphate hydrolases"/>
    <property type="match status" value="1"/>
</dbReference>
<evidence type="ECO:0000256" key="8">
    <source>
        <dbReference type="ARBA" id="ARBA00023012"/>
    </source>
</evidence>
<dbReference type="GO" id="GO:0004673">
    <property type="term" value="F:protein histidine kinase activity"/>
    <property type="evidence" value="ECO:0007669"/>
    <property type="project" value="UniProtKB-EC"/>
</dbReference>
<comment type="caution">
    <text evidence="10">The sequence shown here is derived from an EMBL/GenBank/DDBJ whole genome shotgun (WGS) entry which is preliminary data.</text>
</comment>
<name>A0A3E2WVI9_9FIRM</name>
<dbReference type="EC" id="2.7.13.3" evidence="2"/>
<comment type="catalytic activity">
    <reaction evidence="1">
        <text>ATP + protein L-histidine = ADP + protein N-phospho-L-histidine.</text>
        <dbReference type="EC" id="2.7.13.3"/>
    </reaction>
</comment>
<dbReference type="RefSeq" id="WP_025655495.1">
    <property type="nucleotide sequence ID" value="NZ_QVIA01000012.1"/>
</dbReference>
<dbReference type="SUPFAM" id="SSF55781">
    <property type="entry name" value="GAF domain-like"/>
    <property type="match status" value="1"/>
</dbReference>
<dbReference type="PROSITE" id="PS50109">
    <property type="entry name" value="HIS_KIN"/>
    <property type="match status" value="1"/>
</dbReference>
<gene>
    <name evidence="10" type="ORF">DWX41_12465</name>
</gene>
<organism evidence="10 11">
    <name type="scientific">Hungatella hathewayi</name>
    <dbReference type="NCBI Taxonomy" id="154046"/>
    <lineage>
        <taxon>Bacteria</taxon>
        <taxon>Bacillati</taxon>
        <taxon>Bacillota</taxon>
        <taxon>Clostridia</taxon>
        <taxon>Lachnospirales</taxon>
        <taxon>Lachnospiraceae</taxon>
        <taxon>Hungatella</taxon>
    </lineage>
</organism>
<evidence type="ECO:0000313" key="11">
    <source>
        <dbReference type="Proteomes" id="UP000261111"/>
    </source>
</evidence>
<keyword evidence="8" id="KW-0902">Two-component regulatory system</keyword>
<evidence type="ECO:0000256" key="6">
    <source>
        <dbReference type="ARBA" id="ARBA00022777"/>
    </source>
</evidence>
<dbReference type="EMBL" id="QVIA01000012">
    <property type="protein sequence ID" value="RGC31615.1"/>
    <property type="molecule type" value="Genomic_DNA"/>
</dbReference>
<keyword evidence="6" id="KW-0418">Kinase</keyword>
<dbReference type="InterPro" id="IPR027417">
    <property type="entry name" value="P-loop_NTPase"/>
</dbReference>
<evidence type="ECO:0000313" key="10">
    <source>
        <dbReference type="EMBL" id="RGC31615.1"/>
    </source>
</evidence>
<evidence type="ECO:0000256" key="7">
    <source>
        <dbReference type="ARBA" id="ARBA00022840"/>
    </source>
</evidence>
<dbReference type="PANTHER" id="PTHR41523:SF8">
    <property type="entry name" value="ETHYLENE RESPONSE SENSOR PROTEIN"/>
    <property type="match status" value="1"/>
</dbReference>
<proteinExistence type="predicted"/>
<keyword evidence="3" id="KW-0597">Phosphoprotein</keyword>
<evidence type="ECO:0000256" key="3">
    <source>
        <dbReference type="ARBA" id="ARBA00022553"/>
    </source>
</evidence>
<dbReference type="Proteomes" id="UP000261111">
    <property type="component" value="Unassembled WGS sequence"/>
</dbReference>
<dbReference type="InterPro" id="IPR005467">
    <property type="entry name" value="His_kinase_dom"/>
</dbReference>
<dbReference type="Pfam" id="PF07568">
    <property type="entry name" value="HisKA_2"/>
    <property type="match status" value="1"/>
</dbReference>
<dbReference type="SUPFAM" id="SSF55874">
    <property type="entry name" value="ATPase domain of HSP90 chaperone/DNA topoisomerase II/histidine kinase"/>
    <property type="match status" value="1"/>
</dbReference>
<evidence type="ECO:0000256" key="5">
    <source>
        <dbReference type="ARBA" id="ARBA00022741"/>
    </source>
</evidence>
<dbReference type="InterPro" id="IPR029016">
    <property type="entry name" value="GAF-like_dom_sf"/>
</dbReference>
<evidence type="ECO:0000259" key="9">
    <source>
        <dbReference type="PROSITE" id="PS50109"/>
    </source>
</evidence>
<keyword evidence="5" id="KW-0547">Nucleotide-binding</keyword>
<dbReference type="Gene3D" id="3.30.450.40">
    <property type="match status" value="1"/>
</dbReference>
<dbReference type="Gene3D" id="3.30.565.10">
    <property type="entry name" value="Histidine kinase-like ATPase, C-terminal domain"/>
    <property type="match status" value="1"/>
</dbReference>
<dbReference type="AlphaFoldDB" id="A0A3E2WVI9"/>
<keyword evidence="7" id="KW-0067">ATP-binding</keyword>
<dbReference type="InterPro" id="IPR011495">
    <property type="entry name" value="Sig_transdc_His_kin_sub2_dim/P"/>
</dbReference>
<dbReference type="InterPro" id="IPR036890">
    <property type="entry name" value="HATPase_C_sf"/>
</dbReference>
<dbReference type="GO" id="GO:0000160">
    <property type="term" value="P:phosphorelay signal transduction system"/>
    <property type="evidence" value="ECO:0007669"/>
    <property type="project" value="UniProtKB-KW"/>
</dbReference>
<feature type="domain" description="Histidine kinase" evidence="9">
    <location>
        <begin position="382"/>
        <end position="580"/>
    </location>
</feature>
<dbReference type="GeneID" id="93333540"/>
<evidence type="ECO:0000256" key="1">
    <source>
        <dbReference type="ARBA" id="ARBA00000085"/>
    </source>
</evidence>
<dbReference type="PANTHER" id="PTHR41523">
    <property type="entry name" value="TWO-COMPONENT SYSTEM SENSOR PROTEIN"/>
    <property type="match status" value="1"/>
</dbReference>
<dbReference type="Gene3D" id="3.40.50.300">
    <property type="entry name" value="P-loop containing nucleotide triphosphate hydrolases"/>
    <property type="match status" value="1"/>
</dbReference>
<protein>
    <recommendedName>
        <fullName evidence="2">histidine kinase</fullName>
        <ecNumber evidence="2">2.7.13.3</ecNumber>
    </recommendedName>
</protein>
<keyword evidence="4" id="KW-0808">Transferase</keyword>
<accession>A0A3E2WVI9</accession>
<dbReference type="Pfam" id="PF13581">
    <property type="entry name" value="HATPase_c_2"/>
    <property type="match status" value="1"/>
</dbReference>
<dbReference type="InterPro" id="IPR003594">
    <property type="entry name" value="HATPase_dom"/>
</dbReference>
<sequence>MSEINNILLDDIIKNYVKDGTTFSVVCATERRGENVIQLLNAYFENLTVEIINNEIQLFKNLTVIDNIYIDRVEALGRKKKKQIQECRELLNKFSIDFRPDTSLDKLTNEEQYIVALLKAYVLAPEVIILNNTVSSFGYYYYDAFSRIIRGFQEYGARIFLITNHWEDTLKFSKYVAVRADEDMFTVFTIEEIEQNPRKILFALAGDVVETEGEKNKKNAAYSAIFKGAELFAQNKELSEAMEYLTRQIAEAFSAQSCKVYFVGDNGEIFHYDSNKEDENKYLLRDDYVLQCMQRTTEQVFYTTKRNQDMGKIFRSLDPEIRVLLALPVIAIPKRVGLLAVSFDRYFTYQEEDLIFLKTNCHEIGQLVQSSQLINKSILLQEVYHRIKNNLQMIIGLIYMQKYTLKAEGIDEMPTEKAAMLMDNIIGQIKSIAYVNELMTGEGYIDDKVSLEMAVENVVSLYRSDEFKISMHIENIHIPYKMTISICMLVNELICNACHHAYAEACDKVKLIDVSMKILDGKLYLSVRDNGSGIKNPDDYLKAGSTGITIIRNLLRELKGEIEVYSEEGLQVQVILPMPVKYYSKG</sequence>
<dbReference type="GO" id="GO:0005524">
    <property type="term" value="F:ATP binding"/>
    <property type="evidence" value="ECO:0007669"/>
    <property type="project" value="UniProtKB-KW"/>
</dbReference>
<evidence type="ECO:0000256" key="4">
    <source>
        <dbReference type="ARBA" id="ARBA00022679"/>
    </source>
</evidence>